<dbReference type="Pfam" id="PF14388">
    <property type="entry name" value="DUF4419"/>
    <property type="match status" value="1"/>
</dbReference>
<dbReference type="PANTHER" id="PTHR31252:SF11">
    <property type="entry name" value="DUF4419 DOMAIN-CONTAINING PROTEIN"/>
    <property type="match status" value="1"/>
</dbReference>
<feature type="compositionally biased region" description="Basic residues" evidence="1">
    <location>
        <begin position="331"/>
        <end position="342"/>
    </location>
</feature>
<dbReference type="Proteomes" id="UP001396898">
    <property type="component" value="Unassembled WGS sequence"/>
</dbReference>
<evidence type="ECO:0000313" key="2">
    <source>
        <dbReference type="EMBL" id="KAK8033637.1"/>
    </source>
</evidence>
<evidence type="ECO:0000313" key="3">
    <source>
        <dbReference type="Proteomes" id="UP001396898"/>
    </source>
</evidence>
<dbReference type="EMBL" id="JAQQWI010000006">
    <property type="protein sequence ID" value="KAK8033637.1"/>
    <property type="molecule type" value="Genomic_DNA"/>
</dbReference>
<accession>A0ABR1SHI8</accession>
<keyword evidence="3" id="KW-1185">Reference proteome</keyword>
<feature type="region of interest" description="Disordered" evidence="1">
    <location>
        <begin position="309"/>
        <end position="354"/>
    </location>
</feature>
<reference evidence="2 3" key="1">
    <citation type="submission" date="2023-01" db="EMBL/GenBank/DDBJ databases">
        <title>Analysis of 21 Apiospora genomes using comparative genomics revels a genus with tremendous synthesis potential of carbohydrate active enzymes and secondary metabolites.</title>
        <authorList>
            <person name="Sorensen T."/>
        </authorList>
    </citation>
    <scope>NUCLEOTIDE SEQUENCE [LARGE SCALE GENOMIC DNA]</scope>
    <source>
        <strain evidence="2 3">CBS 20057</strain>
    </source>
</reference>
<comment type="caution">
    <text evidence="2">The sequence shown here is derived from an EMBL/GenBank/DDBJ whole genome shotgun (WGS) entry which is preliminary data.</text>
</comment>
<feature type="region of interest" description="Disordered" evidence="1">
    <location>
        <begin position="1"/>
        <end position="23"/>
    </location>
</feature>
<dbReference type="InterPro" id="IPR025533">
    <property type="entry name" value="DUF4419"/>
</dbReference>
<proteinExistence type="predicted"/>
<dbReference type="PANTHER" id="PTHR31252">
    <property type="entry name" value="DUF4419 DOMAIN-CONTAINING PROTEIN"/>
    <property type="match status" value="1"/>
</dbReference>
<protein>
    <submittedName>
        <fullName evidence="2">Uncharacterized protein</fullName>
    </submittedName>
</protein>
<name>A0ABR1SHI8_9PEZI</name>
<organism evidence="2 3">
    <name type="scientific">Apiospora marii</name>
    <dbReference type="NCBI Taxonomy" id="335849"/>
    <lineage>
        <taxon>Eukaryota</taxon>
        <taxon>Fungi</taxon>
        <taxon>Dikarya</taxon>
        <taxon>Ascomycota</taxon>
        <taxon>Pezizomycotina</taxon>
        <taxon>Sordariomycetes</taxon>
        <taxon>Xylariomycetidae</taxon>
        <taxon>Amphisphaeriales</taxon>
        <taxon>Apiosporaceae</taxon>
        <taxon>Apiospora</taxon>
    </lineage>
</organism>
<gene>
    <name evidence="2" type="ORF">PG991_003035</name>
</gene>
<evidence type="ECO:0000256" key="1">
    <source>
        <dbReference type="SAM" id="MobiDB-lite"/>
    </source>
</evidence>
<sequence>MPVIIRPKPGPAGTSRHSPAADGWTLLNKTSNRDSHREMLSTSVSEADHGAVIPYQSGFIETILRAWKQDMHLELRPDDVWLAVLTQLSFFVNGPGRAEALRHHFVAHKGQQRLVVEYGDTKAIRDIDVSFLTERFVGLARDRLVDPGLADWLLPVFTTTLPHDRTVSAAVFLGTIRQYFRYDAMMDCGFPSVTLHGERSDWVALTAGVARLADFAACLDNEDADSLRQWSRCLGVAIGRMVDSFDRPDDADVRDFWMRACHTAGEEGSGDTVILSGWLTAFAWWRADGTRQRSFTEARVTEMRRFYGRADDDDNNAGPSMLELDGNPHHLPSRRREHRRHTPGGINRDAAGGRSAQQSAAVHFLVAAWRTSTSATEGISFTARRQAKENGAL</sequence>